<dbReference type="Proteomes" id="UP000269721">
    <property type="component" value="Unassembled WGS sequence"/>
</dbReference>
<keyword evidence="4 10" id="KW-0812">Transmembrane</keyword>
<evidence type="ECO:0000256" key="6">
    <source>
        <dbReference type="ARBA" id="ARBA00022792"/>
    </source>
</evidence>
<dbReference type="Pfam" id="PF00153">
    <property type="entry name" value="Mito_carr"/>
    <property type="match status" value="1"/>
</dbReference>
<evidence type="ECO:0000256" key="9">
    <source>
        <dbReference type="ARBA" id="ARBA00023136"/>
    </source>
</evidence>
<evidence type="ECO:0000256" key="5">
    <source>
        <dbReference type="ARBA" id="ARBA00022737"/>
    </source>
</evidence>
<evidence type="ECO:0000256" key="8">
    <source>
        <dbReference type="ARBA" id="ARBA00023128"/>
    </source>
</evidence>
<feature type="non-terminal residue" evidence="13">
    <location>
        <position position="120"/>
    </location>
</feature>
<accession>A0A4P9WLT6</accession>
<keyword evidence="8" id="KW-0496">Mitochondrion</keyword>
<gene>
    <name evidence="13" type="ORF">BDK51DRAFT_9019</name>
</gene>
<protein>
    <submittedName>
        <fullName evidence="13">Mitochondrial carrier domain-containing protein</fullName>
    </submittedName>
</protein>
<feature type="non-terminal residue" evidence="13">
    <location>
        <position position="1"/>
    </location>
</feature>
<proteinExistence type="inferred from homology"/>
<comment type="subcellular location">
    <subcellularLocation>
        <location evidence="1">Mitochondrion inner membrane</location>
        <topology evidence="1">Multi-pass membrane protein</topology>
    </subcellularLocation>
</comment>
<dbReference type="PANTHER" id="PTHR45928">
    <property type="entry name" value="RE38146P"/>
    <property type="match status" value="1"/>
</dbReference>
<dbReference type="OrthoDB" id="6703404at2759"/>
<dbReference type="Gene3D" id="1.50.40.10">
    <property type="entry name" value="Mitochondrial carrier domain"/>
    <property type="match status" value="1"/>
</dbReference>
<keyword evidence="7 12" id="KW-1133">Transmembrane helix</keyword>
<evidence type="ECO:0000256" key="3">
    <source>
        <dbReference type="ARBA" id="ARBA00022448"/>
    </source>
</evidence>
<keyword evidence="9 10" id="KW-0472">Membrane</keyword>
<organism evidence="13 14">
    <name type="scientific">Blyttiomyces helicus</name>
    <dbReference type="NCBI Taxonomy" id="388810"/>
    <lineage>
        <taxon>Eukaryota</taxon>
        <taxon>Fungi</taxon>
        <taxon>Fungi incertae sedis</taxon>
        <taxon>Chytridiomycota</taxon>
        <taxon>Chytridiomycota incertae sedis</taxon>
        <taxon>Chytridiomycetes</taxon>
        <taxon>Chytridiomycetes incertae sedis</taxon>
        <taxon>Blyttiomyces</taxon>
    </lineage>
</organism>
<feature type="repeat" description="Solcar" evidence="10">
    <location>
        <begin position="1"/>
        <end position="77"/>
    </location>
</feature>
<keyword evidence="6" id="KW-0999">Mitochondrion inner membrane</keyword>
<dbReference type="InterPro" id="IPR018108">
    <property type="entry name" value="MCP_transmembrane"/>
</dbReference>
<evidence type="ECO:0000256" key="1">
    <source>
        <dbReference type="ARBA" id="ARBA00004448"/>
    </source>
</evidence>
<evidence type="ECO:0000256" key="7">
    <source>
        <dbReference type="ARBA" id="ARBA00022989"/>
    </source>
</evidence>
<feature type="transmembrane region" description="Helical" evidence="12">
    <location>
        <begin position="96"/>
        <end position="118"/>
    </location>
</feature>
<evidence type="ECO:0000256" key="11">
    <source>
        <dbReference type="RuleBase" id="RU000488"/>
    </source>
</evidence>
<name>A0A4P9WLT6_9FUNG</name>
<dbReference type="SUPFAM" id="SSF103506">
    <property type="entry name" value="Mitochondrial carrier"/>
    <property type="match status" value="1"/>
</dbReference>
<dbReference type="PANTHER" id="PTHR45928:SF1">
    <property type="entry name" value="RE38146P"/>
    <property type="match status" value="1"/>
</dbReference>
<keyword evidence="14" id="KW-1185">Reference proteome</keyword>
<sequence length="120" mass="12460">GAVTVTNPWEVVKIRLQLQGEVASHSGKPYPNAVSAFRQIFVTEGIRGLQKGLAPAYGYQCVVNGIRLGFYDSIKAAYLEGIEAVAGKNAGNQVPAAILAGASAGVLGAFLASPLFLVKT</sequence>
<dbReference type="EMBL" id="KZ994351">
    <property type="protein sequence ID" value="RKO93155.1"/>
    <property type="molecule type" value="Genomic_DNA"/>
</dbReference>
<dbReference type="InterPro" id="IPR023395">
    <property type="entry name" value="MCP_dom_sf"/>
</dbReference>
<evidence type="ECO:0000313" key="13">
    <source>
        <dbReference type="EMBL" id="RKO93155.1"/>
    </source>
</evidence>
<evidence type="ECO:0000256" key="4">
    <source>
        <dbReference type="ARBA" id="ARBA00022692"/>
    </source>
</evidence>
<evidence type="ECO:0000256" key="12">
    <source>
        <dbReference type="SAM" id="Phobius"/>
    </source>
</evidence>
<evidence type="ECO:0000256" key="2">
    <source>
        <dbReference type="ARBA" id="ARBA00006375"/>
    </source>
</evidence>
<dbReference type="AlphaFoldDB" id="A0A4P9WLT6"/>
<dbReference type="GO" id="GO:0005743">
    <property type="term" value="C:mitochondrial inner membrane"/>
    <property type="evidence" value="ECO:0007669"/>
    <property type="project" value="UniProtKB-SubCell"/>
</dbReference>
<comment type="similarity">
    <text evidence="2 11">Belongs to the mitochondrial carrier (TC 2.A.29) family.</text>
</comment>
<evidence type="ECO:0000313" key="14">
    <source>
        <dbReference type="Proteomes" id="UP000269721"/>
    </source>
</evidence>
<keyword evidence="5" id="KW-0677">Repeat</keyword>
<reference evidence="14" key="1">
    <citation type="journal article" date="2018" name="Nat. Microbiol.">
        <title>Leveraging single-cell genomics to expand the fungal tree of life.</title>
        <authorList>
            <person name="Ahrendt S.R."/>
            <person name="Quandt C.A."/>
            <person name="Ciobanu D."/>
            <person name="Clum A."/>
            <person name="Salamov A."/>
            <person name="Andreopoulos B."/>
            <person name="Cheng J.F."/>
            <person name="Woyke T."/>
            <person name="Pelin A."/>
            <person name="Henrissat B."/>
            <person name="Reynolds N.K."/>
            <person name="Benny G.L."/>
            <person name="Smith M.E."/>
            <person name="James T.Y."/>
            <person name="Grigoriev I.V."/>
        </authorList>
    </citation>
    <scope>NUCLEOTIDE SEQUENCE [LARGE SCALE GENOMIC DNA]</scope>
</reference>
<keyword evidence="3 11" id="KW-0813">Transport</keyword>
<dbReference type="InterPro" id="IPR051508">
    <property type="entry name" value="Mito_Carrier_Antiporter"/>
</dbReference>
<evidence type="ECO:0000256" key="10">
    <source>
        <dbReference type="PROSITE-ProRule" id="PRU00282"/>
    </source>
</evidence>
<dbReference type="PROSITE" id="PS50920">
    <property type="entry name" value="SOLCAR"/>
    <property type="match status" value="1"/>
</dbReference>